<dbReference type="GO" id="GO:0005886">
    <property type="term" value="C:plasma membrane"/>
    <property type="evidence" value="ECO:0007669"/>
    <property type="project" value="UniProtKB-SubCell"/>
</dbReference>
<accession>A0AA88HTG1</accession>
<dbReference type="PRINTS" id="PR01262">
    <property type="entry name" value="INNEXIN"/>
</dbReference>
<name>A0AA88HTG1_ARTSF</name>
<protein>
    <recommendedName>
        <fullName evidence="12">Innexin</fullName>
    </recommendedName>
</protein>
<evidence type="ECO:0000256" key="5">
    <source>
        <dbReference type="ARBA" id="ARBA00022692"/>
    </source>
</evidence>
<evidence type="ECO:0000256" key="12">
    <source>
        <dbReference type="RuleBase" id="RU010713"/>
    </source>
</evidence>
<dbReference type="PANTHER" id="PTHR11893:SF41">
    <property type="entry name" value="INNEXIN INX2"/>
    <property type="match status" value="1"/>
</dbReference>
<dbReference type="GO" id="GO:0005243">
    <property type="term" value="F:gap junction channel activity"/>
    <property type="evidence" value="ECO:0007669"/>
    <property type="project" value="TreeGrafter"/>
</dbReference>
<evidence type="ECO:0000256" key="11">
    <source>
        <dbReference type="ARBA" id="ARBA00023303"/>
    </source>
</evidence>
<evidence type="ECO:0000313" key="13">
    <source>
        <dbReference type="EMBL" id="KAK2713469.1"/>
    </source>
</evidence>
<evidence type="ECO:0000256" key="2">
    <source>
        <dbReference type="ARBA" id="ARBA00004651"/>
    </source>
</evidence>
<evidence type="ECO:0000256" key="4">
    <source>
        <dbReference type="ARBA" id="ARBA00022475"/>
    </source>
</evidence>
<proteinExistence type="inferred from homology"/>
<organism evidence="13 14">
    <name type="scientific">Artemia franciscana</name>
    <name type="common">Brine shrimp</name>
    <name type="synonym">Artemia sanfranciscana</name>
    <dbReference type="NCBI Taxonomy" id="6661"/>
    <lineage>
        <taxon>Eukaryota</taxon>
        <taxon>Metazoa</taxon>
        <taxon>Ecdysozoa</taxon>
        <taxon>Arthropoda</taxon>
        <taxon>Crustacea</taxon>
        <taxon>Branchiopoda</taxon>
        <taxon>Anostraca</taxon>
        <taxon>Artemiidae</taxon>
        <taxon>Artemia</taxon>
    </lineage>
</organism>
<dbReference type="PROSITE" id="PS51013">
    <property type="entry name" value="PANNEXIN"/>
    <property type="match status" value="1"/>
</dbReference>
<evidence type="ECO:0000256" key="3">
    <source>
        <dbReference type="ARBA" id="ARBA00022448"/>
    </source>
</evidence>
<comment type="subcellular location">
    <subcellularLocation>
        <location evidence="1">Cell junction</location>
        <location evidence="1">Gap junction</location>
    </subcellularLocation>
    <subcellularLocation>
        <location evidence="2 12">Cell membrane</location>
        <topology evidence="2 12">Multi-pass membrane protein</topology>
    </subcellularLocation>
</comment>
<feature type="transmembrane region" description="Helical" evidence="12">
    <location>
        <begin position="202"/>
        <end position="222"/>
    </location>
</feature>
<evidence type="ECO:0000256" key="1">
    <source>
        <dbReference type="ARBA" id="ARBA00004610"/>
    </source>
</evidence>
<feature type="transmembrane region" description="Helical" evidence="12">
    <location>
        <begin position="133"/>
        <end position="155"/>
    </location>
</feature>
<dbReference type="PANTHER" id="PTHR11893">
    <property type="entry name" value="INNEXIN"/>
    <property type="match status" value="1"/>
</dbReference>
<reference evidence="13" key="1">
    <citation type="submission" date="2023-07" db="EMBL/GenBank/DDBJ databases">
        <title>Chromosome-level genome assembly of Artemia franciscana.</title>
        <authorList>
            <person name="Jo E."/>
        </authorList>
    </citation>
    <scope>NUCLEOTIDE SEQUENCE</scope>
    <source>
        <tissue evidence="13">Whole body</tissue>
    </source>
</reference>
<keyword evidence="10 12" id="KW-0472">Membrane</keyword>
<dbReference type="GO" id="GO:0034220">
    <property type="term" value="P:monoatomic ion transmembrane transport"/>
    <property type="evidence" value="ECO:0007669"/>
    <property type="project" value="UniProtKB-KW"/>
</dbReference>
<comment type="function">
    <text evidence="12">Structural component of the gap junctions.</text>
</comment>
<dbReference type="Pfam" id="PF00876">
    <property type="entry name" value="Innexin"/>
    <property type="match status" value="1"/>
</dbReference>
<gene>
    <name evidence="12" type="primary">inx</name>
    <name evidence="13" type="ORF">QYM36_009364</name>
</gene>
<comment type="caution">
    <text evidence="13">The sequence shown here is derived from an EMBL/GenBank/DDBJ whole genome shotgun (WGS) entry which is preliminary data.</text>
</comment>
<feature type="transmembrane region" description="Helical" evidence="12">
    <location>
        <begin position="292"/>
        <end position="316"/>
    </location>
</feature>
<keyword evidence="14" id="KW-1185">Reference proteome</keyword>
<keyword evidence="3 12" id="KW-0813">Transport</keyword>
<comment type="caution">
    <text evidence="12">Lacks conserved residue(s) required for the propagation of feature annotation.</text>
</comment>
<dbReference type="Proteomes" id="UP001187531">
    <property type="component" value="Unassembled WGS sequence"/>
</dbReference>
<evidence type="ECO:0000256" key="7">
    <source>
        <dbReference type="ARBA" id="ARBA00022949"/>
    </source>
</evidence>
<keyword evidence="4" id="KW-1003">Cell membrane</keyword>
<dbReference type="GO" id="GO:0007602">
    <property type="term" value="P:phototransduction"/>
    <property type="evidence" value="ECO:0007669"/>
    <property type="project" value="TreeGrafter"/>
</dbReference>
<keyword evidence="9 12" id="KW-0406">Ion transport</keyword>
<keyword evidence="6" id="KW-0303">Gap junction</keyword>
<evidence type="ECO:0000256" key="10">
    <source>
        <dbReference type="ARBA" id="ARBA00023136"/>
    </source>
</evidence>
<keyword evidence="8 12" id="KW-1133">Transmembrane helix</keyword>
<evidence type="ECO:0000256" key="8">
    <source>
        <dbReference type="ARBA" id="ARBA00022989"/>
    </source>
</evidence>
<sequence>MIGIFSKVRSQVKIKHGKVHIDNPMFRLHYRFSFLLLCLCCLLSTSRQYFGEHIQCIQDSAGVPPKVLNNYCFIMSTFSVPKSYTGKIGEDIPYMGIGNPGKQQSHGRYGHNVFRASAQNASDEGSDVIYHNYYQWVPFCLFLQAIMFYTPYFIWKRNDNNKVRTVIQGLNIYELEGQKREKQEDVLAMYFLERLHIHVRWALSYFVCELLCLVNVIGQMFFTNYFLGGTFLTYGVQVFEFLDQDAEVRADPMAVVFPRVTKCTFHKFGSSGTIQRHDAMCVLALNVINEKIYVFLWFWFILLGVLTAFHLIYRIATLSSYTVRKNVIKAKTGLGSREYLNMVVPRCDIADWLLLSFLSKNMEVLAFNEFLERLAKKMVYGTKQESFSDESDVKMPLTQ</sequence>
<evidence type="ECO:0000313" key="14">
    <source>
        <dbReference type="Proteomes" id="UP001187531"/>
    </source>
</evidence>
<keyword evidence="11 12" id="KW-0407">Ion channel</keyword>
<dbReference type="InterPro" id="IPR000990">
    <property type="entry name" value="Innexin"/>
</dbReference>
<keyword evidence="7" id="KW-0965">Cell junction</keyword>
<dbReference type="GO" id="GO:0005921">
    <property type="term" value="C:gap junction"/>
    <property type="evidence" value="ECO:0007669"/>
    <property type="project" value="UniProtKB-SubCell"/>
</dbReference>
<comment type="similarity">
    <text evidence="12">Belongs to the pannexin family.</text>
</comment>
<dbReference type="AlphaFoldDB" id="A0AA88HTG1"/>
<evidence type="ECO:0000256" key="6">
    <source>
        <dbReference type="ARBA" id="ARBA00022868"/>
    </source>
</evidence>
<evidence type="ECO:0000256" key="9">
    <source>
        <dbReference type="ARBA" id="ARBA00023065"/>
    </source>
</evidence>
<dbReference type="EMBL" id="JAVRJZ010000014">
    <property type="protein sequence ID" value="KAK2713469.1"/>
    <property type="molecule type" value="Genomic_DNA"/>
</dbReference>
<keyword evidence="5 12" id="KW-0812">Transmembrane</keyword>